<dbReference type="Gene3D" id="1.10.8.260">
    <property type="entry name" value="HI0933 insert domain-like"/>
    <property type="match status" value="1"/>
</dbReference>
<proteinExistence type="predicted"/>
<dbReference type="RefSeq" id="WP_071545109.1">
    <property type="nucleotide sequence ID" value="NZ_LKAQ01000004.1"/>
</dbReference>
<dbReference type="SUPFAM" id="SSF160996">
    <property type="entry name" value="HI0933 insert domain-like"/>
    <property type="match status" value="1"/>
</dbReference>
<keyword evidence="2" id="KW-0285">Flavoprotein</keyword>
<feature type="domain" description="RsdA/BaiN/AoA(So)-like Rossmann fold-like" evidence="4">
    <location>
        <begin position="5"/>
        <end position="387"/>
    </location>
</feature>
<evidence type="ECO:0000259" key="5">
    <source>
        <dbReference type="Pfam" id="PF22780"/>
    </source>
</evidence>
<dbReference type="EMBL" id="LKAQ01000004">
    <property type="protein sequence ID" value="OIQ49611.1"/>
    <property type="molecule type" value="Genomic_DNA"/>
</dbReference>
<dbReference type="AlphaFoldDB" id="A0A1J5N1V5"/>
<dbReference type="Gene3D" id="3.50.50.60">
    <property type="entry name" value="FAD/NAD(P)-binding domain"/>
    <property type="match status" value="1"/>
</dbReference>
<keyword evidence="7" id="KW-1185">Reference proteome</keyword>
<dbReference type="PANTHER" id="PTHR42887">
    <property type="entry name" value="OS12G0638800 PROTEIN"/>
    <property type="match status" value="1"/>
</dbReference>
<sequence>MERLDAVILGAGASGLWCAMTAGARGRRVVVIDHGVKTARKVRVSGGGMCNFTNLDASPGHYLCANPHFVKSALARLSPWDVVGFLGEHGITYEERDHGQLFTLEGAGRVAGALVERCQRAGVEILTGCEIDTVSGNGPFTVEAGGQRLIADKLVLALGGPSWPQVGATDLGFRLAEQFGLALTATRPGLVPLVFPKKRQPMCVEMAGNALPATVETEGARFTDPLLFTHRGISGPAVLQASSYWRENRPVTIDFLPGQRLEAIIEEHRSSNQQLRNLLARILPKRLPPLLLDAPLADTPVSQLSKAQIEAACEAIHRFTITPSGTEGYAKAEVTVGGVDTARISSKTMEARDVPGLFVIGETLDVTGHLGGFNLHWAFASGQACGADL</sequence>
<dbReference type="OrthoDB" id="9773233at2"/>
<protein>
    <submittedName>
        <fullName evidence="6">Membrane protein</fullName>
    </submittedName>
</protein>
<dbReference type="NCBIfam" id="TIGR00275">
    <property type="entry name" value="aminoacetone oxidase family FAD-binding enzyme"/>
    <property type="match status" value="1"/>
</dbReference>
<dbReference type="Gene3D" id="2.40.30.10">
    <property type="entry name" value="Translation factors"/>
    <property type="match status" value="1"/>
</dbReference>
<evidence type="ECO:0000256" key="2">
    <source>
        <dbReference type="ARBA" id="ARBA00022630"/>
    </source>
</evidence>
<dbReference type="InterPro" id="IPR036188">
    <property type="entry name" value="FAD/NAD-bd_sf"/>
</dbReference>
<dbReference type="PANTHER" id="PTHR42887:SF2">
    <property type="entry name" value="OS12G0638800 PROTEIN"/>
    <property type="match status" value="1"/>
</dbReference>
<reference evidence="6 7" key="1">
    <citation type="submission" date="2015-09" db="EMBL/GenBank/DDBJ databases">
        <title>Genome of Desulfovibrio dechloracetivorans BerOc1, a mercury methylating strain isolated from highly hydrocarbons and metals contaminated coastal sediments.</title>
        <authorList>
            <person name="Goni Urriza M."/>
            <person name="Gassie C."/>
            <person name="Bouchez O."/>
            <person name="Klopp C."/>
            <person name="Ranchou-Peyruse A."/>
            <person name="Remy G."/>
        </authorList>
    </citation>
    <scope>NUCLEOTIDE SEQUENCE [LARGE SCALE GENOMIC DNA]</scope>
    <source>
        <strain evidence="6 7">BerOc1</strain>
    </source>
</reference>
<dbReference type="InterPro" id="IPR023166">
    <property type="entry name" value="BaiN-like_dom_sf"/>
</dbReference>
<comment type="caution">
    <text evidence="6">The sequence shown here is derived from an EMBL/GenBank/DDBJ whole genome shotgun (WGS) entry which is preliminary data.</text>
</comment>
<feature type="domain" description="RsdA/BaiN/AoA(So)-like insert" evidence="5">
    <location>
        <begin position="187"/>
        <end position="334"/>
    </location>
</feature>
<comment type="cofactor">
    <cofactor evidence="1">
        <name>FAD</name>
        <dbReference type="ChEBI" id="CHEBI:57692"/>
    </cofactor>
</comment>
<dbReference type="SUPFAM" id="SSF51905">
    <property type="entry name" value="FAD/NAD(P)-binding domain"/>
    <property type="match status" value="1"/>
</dbReference>
<name>A0A1J5N1V5_9BACT</name>
<dbReference type="Pfam" id="PF03486">
    <property type="entry name" value="HI0933_like"/>
    <property type="match status" value="1"/>
</dbReference>
<dbReference type="InterPro" id="IPR057661">
    <property type="entry name" value="RsdA/BaiN/AoA(So)_Rossmann"/>
</dbReference>
<evidence type="ECO:0000256" key="1">
    <source>
        <dbReference type="ARBA" id="ARBA00001974"/>
    </source>
</evidence>
<keyword evidence="3" id="KW-0274">FAD</keyword>
<evidence type="ECO:0000313" key="7">
    <source>
        <dbReference type="Proteomes" id="UP000181901"/>
    </source>
</evidence>
<dbReference type="InterPro" id="IPR004792">
    <property type="entry name" value="BaiN-like"/>
</dbReference>
<dbReference type="Proteomes" id="UP000181901">
    <property type="component" value="Unassembled WGS sequence"/>
</dbReference>
<organism evidence="6 7">
    <name type="scientific">Pseudodesulfovibrio hydrargyri</name>
    <dbReference type="NCBI Taxonomy" id="2125990"/>
    <lineage>
        <taxon>Bacteria</taxon>
        <taxon>Pseudomonadati</taxon>
        <taxon>Thermodesulfobacteriota</taxon>
        <taxon>Desulfovibrionia</taxon>
        <taxon>Desulfovibrionales</taxon>
        <taxon>Desulfovibrionaceae</taxon>
    </lineage>
</organism>
<evidence type="ECO:0000313" key="6">
    <source>
        <dbReference type="EMBL" id="OIQ49611.1"/>
    </source>
</evidence>
<dbReference type="InterPro" id="IPR055178">
    <property type="entry name" value="RsdA/BaiN/AoA(So)-like_dom"/>
</dbReference>
<gene>
    <name evidence="6" type="ORF">BerOc1_01536</name>
</gene>
<evidence type="ECO:0000259" key="4">
    <source>
        <dbReference type="Pfam" id="PF03486"/>
    </source>
</evidence>
<accession>A0A1J5N1V5</accession>
<evidence type="ECO:0000256" key="3">
    <source>
        <dbReference type="ARBA" id="ARBA00022827"/>
    </source>
</evidence>
<dbReference type="Pfam" id="PF22780">
    <property type="entry name" value="HI0933_like_1st"/>
    <property type="match status" value="1"/>
</dbReference>